<keyword evidence="7" id="KW-1185">Reference proteome</keyword>
<dbReference type="InterPro" id="IPR000210">
    <property type="entry name" value="BTB/POZ_dom"/>
</dbReference>
<dbReference type="SMART" id="SM00225">
    <property type="entry name" value="BTB"/>
    <property type="match status" value="1"/>
</dbReference>
<evidence type="ECO:0000256" key="1">
    <source>
        <dbReference type="ARBA" id="ARBA00022441"/>
    </source>
</evidence>
<proteinExistence type="predicted"/>
<dbReference type="EMBL" id="QKKF02018167">
    <property type="protein sequence ID" value="RZF40576.1"/>
    <property type="molecule type" value="Genomic_DNA"/>
</dbReference>
<dbReference type="STRING" id="195883.A0A482X4P5"/>
<keyword evidence="3" id="KW-0009">Actin-binding</keyword>
<evidence type="ECO:0000256" key="2">
    <source>
        <dbReference type="ARBA" id="ARBA00022737"/>
    </source>
</evidence>
<dbReference type="InterPro" id="IPR006652">
    <property type="entry name" value="Kelch_1"/>
</dbReference>
<evidence type="ECO:0000256" key="3">
    <source>
        <dbReference type="ARBA" id="ARBA00023203"/>
    </source>
</evidence>
<dbReference type="SMR" id="A0A482X4P5"/>
<evidence type="ECO:0000313" key="7">
    <source>
        <dbReference type="Proteomes" id="UP000291343"/>
    </source>
</evidence>
<dbReference type="InterPro" id="IPR015915">
    <property type="entry name" value="Kelch-typ_b-propeller"/>
</dbReference>
<protein>
    <recommendedName>
        <fullName evidence="5">BTB domain-containing protein</fullName>
    </recommendedName>
</protein>
<feature type="compositionally biased region" description="Polar residues" evidence="4">
    <location>
        <begin position="24"/>
        <end position="37"/>
    </location>
</feature>
<name>A0A482X4P5_LAOST</name>
<dbReference type="PANTHER" id="PTHR24412">
    <property type="entry name" value="KELCH PROTEIN"/>
    <property type="match status" value="1"/>
</dbReference>
<dbReference type="GO" id="GO:0003779">
    <property type="term" value="F:actin binding"/>
    <property type="evidence" value="ECO:0007669"/>
    <property type="project" value="UniProtKB-KW"/>
</dbReference>
<dbReference type="FunCoup" id="A0A482X4P5">
    <property type="interactions" value="1671"/>
</dbReference>
<gene>
    <name evidence="6" type="ORF">LSTR_LSTR013290</name>
</gene>
<evidence type="ECO:0000256" key="4">
    <source>
        <dbReference type="SAM" id="MobiDB-lite"/>
    </source>
</evidence>
<dbReference type="InterPro" id="IPR011705">
    <property type="entry name" value="BACK"/>
</dbReference>
<dbReference type="Pfam" id="PF00651">
    <property type="entry name" value="BTB"/>
    <property type="match status" value="1"/>
</dbReference>
<organism evidence="6 7">
    <name type="scientific">Laodelphax striatellus</name>
    <name type="common">Small brown planthopper</name>
    <name type="synonym">Delphax striatella</name>
    <dbReference type="NCBI Taxonomy" id="195883"/>
    <lineage>
        <taxon>Eukaryota</taxon>
        <taxon>Metazoa</taxon>
        <taxon>Ecdysozoa</taxon>
        <taxon>Arthropoda</taxon>
        <taxon>Hexapoda</taxon>
        <taxon>Insecta</taxon>
        <taxon>Pterygota</taxon>
        <taxon>Neoptera</taxon>
        <taxon>Paraneoptera</taxon>
        <taxon>Hemiptera</taxon>
        <taxon>Auchenorrhyncha</taxon>
        <taxon>Fulgoroidea</taxon>
        <taxon>Delphacidae</taxon>
        <taxon>Criomorphinae</taxon>
        <taxon>Laodelphax</taxon>
    </lineage>
</organism>
<keyword evidence="2" id="KW-0677">Repeat</keyword>
<dbReference type="FunFam" id="1.25.40.420:FF:000001">
    <property type="entry name" value="Kelch-like family member 12"/>
    <property type="match status" value="1"/>
</dbReference>
<dbReference type="InParanoid" id="A0A482X4P5"/>
<dbReference type="SUPFAM" id="SSF117281">
    <property type="entry name" value="Kelch motif"/>
    <property type="match status" value="1"/>
</dbReference>
<dbReference type="PANTHER" id="PTHR24412:SF272">
    <property type="entry name" value="KELCH-LIKE PROTEIN DIABLO"/>
    <property type="match status" value="1"/>
</dbReference>
<dbReference type="OrthoDB" id="45365at2759"/>
<comment type="caution">
    <text evidence="6">The sequence shown here is derived from an EMBL/GenBank/DDBJ whole genome shotgun (WGS) entry which is preliminary data.</text>
</comment>
<dbReference type="PROSITE" id="PS50097">
    <property type="entry name" value="BTB"/>
    <property type="match status" value="1"/>
</dbReference>
<dbReference type="AlphaFoldDB" id="A0A482X4P5"/>
<dbReference type="Gene3D" id="3.30.710.10">
    <property type="entry name" value="Potassium Channel Kv1.1, Chain A"/>
    <property type="match status" value="1"/>
</dbReference>
<evidence type="ECO:0000259" key="5">
    <source>
        <dbReference type="PROSITE" id="PS50097"/>
    </source>
</evidence>
<sequence length="364" mass="41059">MNAASIAMNGHDNVPHCKRLPYNRQRQPSTDSDTSSEVDNRSMEGPGANEYKFIENSHSNQILEGLNELRKSNQFCDVTLSVSGQIFPAHRNVLASFSPYFRAMFMSKLAESKQNVVSLKGIEVDMLSLLLDYAYTSSIVITRNNVQSLLSAANLLQVLPVKDAACLFLERHMDSSNCLGIHCFAEQHACSDLQTKAKSYALQNFLEVCQYEEFLSLLPMKLVELTSNDNLVAEKEEAVFLAVARWLNHKPDERKVDFDKILETVRLPLLSPYFLHDCVENMPVVKQSPSCCQLVEEAKLYHLLPDRRQKFSSSRPKQRNNADTVEVIVAVGGEDDKVVLRSVECYCTKTSTWKPIACLPFAVR</sequence>
<dbReference type="InterPro" id="IPR011333">
    <property type="entry name" value="SKP1/BTB/POZ_sf"/>
</dbReference>
<dbReference type="FunFam" id="3.30.710.10:FF:000001">
    <property type="entry name" value="Kelch-like family member 20"/>
    <property type="match status" value="1"/>
</dbReference>
<keyword evidence="1" id="KW-0880">Kelch repeat</keyword>
<evidence type="ECO:0000313" key="6">
    <source>
        <dbReference type="EMBL" id="RZF40576.1"/>
    </source>
</evidence>
<dbReference type="Pfam" id="PF07707">
    <property type="entry name" value="BACK"/>
    <property type="match status" value="1"/>
</dbReference>
<dbReference type="SUPFAM" id="SSF54695">
    <property type="entry name" value="POZ domain"/>
    <property type="match status" value="1"/>
</dbReference>
<dbReference type="Proteomes" id="UP000291343">
    <property type="component" value="Unassembled WGS sequence"/>
</dbReference>
<dbReference type="Gene3D" id="1.25.40.420">
    <property type="match status" value="1"/>
</dbReference>
<accession>A0A482X4P5</accession>
<feature type="region of interest" description="Disordered" evidence="4">
    <location>
        <begin position="1"/>
        <end position="49"/>
    </location>
</feature>
<dbReference type="SMART" id="SM00875">
    <property type="entry name" value="BACK"/>
    <property type="match status" value="1"/>
</dbReference>
<dbReference type="Pfam" id="PF01344">
    <property type="entry name" value="Kelch_1"/>
    <property type="match status" value="1"/>
</dbReference>
<feature type="domain" description="BTB" evidence="5">
    <location>
        <begin position="76"/>
        <end position="143"/>
    </location>
</feature>
<reference evidence="6 7" key="1">
    <citation type="journal article" date="2017" name="Gigascience">
        <title>Genome sequence of the small brown planthopper, Laodelphax striatellus.</title>
        <authorList>
            <person name="Zhu J."/>
            <person name="Jiang F."/>
            <person name="Wang X."/>
            <person name="Yang P."/>
            <person name="Bao Y."/>
            <person name="Zhao W."/>
            <person name="Wang W."/>
            <person name="Lu H."/>
            <person name="Wang Q."/>
            <person name="Cui N."/>
            <person name="Li J."/>
            <person name="Chen X."/>
            <person name="Luo L."/>
            <person name="Yu J."/>
            <person name="Kang L."/>
            <person name="Cui F."/>
        </authorList>
    </citation>
    <scope>NUCLEOTIDE SEQUENCE [LARGE SCALE GENOMIC DNA]</scope>
    <source>
        <strain evidence="6">Lst14</strain>
    </source>
</reference>